<name>A0AC35G1S0_9BILA</name>
<dbReference type="WBParaSite" id="PS1159_v2.g2300.t1">
    <property type="protein sequence ID" value="PS1159_v2.g2300.t1"/>
    <property type="gene ID" value="PS1159_v2.g2300"/>
</dbReference>
<protein>
    <submittedName>
        <fullName evidence="2">Protein kinase domain-containing protein</fullName>
    </submittedName>
</protein>
<dbReference type="Proteomes" id="UP000887580">
    <property type="component" value="Unplaced"/>
</dbReference>
<reference evidence="2" key="1">
    <citation type="submission" date="2022-11" db="UniProtKB">
        <authorList>
            <consortium name="WormBaseParasite"/>
        </authorList>
    </citation>
    <scope>IDENTIFICATION</scope>
</reference>
<evidence type="ECO:0000313" key="2">
    <source>
        <dbReference type="WBParaSite" id="PS1159_v2.g2300.t1"/>
    </source>
</evidence>
<accession>A0AC35G1S0</accession>
<organism evidence="1 2">
    <name type="scientific">Panagrolaimus sp. PS1159</name>
    <dbReference type="NCBI Taxonomy" id="55785"/>
    <lineage>
        <taxon>Eukaryota</taxon>
        <taxon>Metazoa</taxon>
        <taxon>Ecdysozoa</taxon>
        <taxon>Nematoda</taxon>
        <taxon>Chromadorea</taxon>
        <taxon>Rhabditida</taxon>
        <taxon>Tylenchina</taxon>
        <taxon>Panagrolaimomorpha</taxon>
        <taxon>Panagrolaimoidea</taxon>
        <taxon>Panagrolaimidae</taxon>
        <taxon>Panagrolaimus</taxon>
    </lineage>
</organism>
<proteinExistence type="predicted"/>
<evidence type="ECO:0000313" key="1">
    <source>
        <dbReference type="Proteomes" id="UP000887580"/>
    </source>
</evidence>
<sequence length="316" mass="36283">MYLARKRAVASALYFCFKKRKSFFATLFICGLSFFFLNHTRTKKRVIESWDHLTVSHLFYYFVSTEHKRRNPVLTHPYEHTIIDVSDTEVTEEERPTSITIIKNGLRKMKIIKPVIEKEKPAHDASHFKKKYRVGPEIGRGGFGVVNAGIRSADNIPVAIKFVMRSNVSAWAIVEEHKVPLEIALLYHCRTVKGVVSMLDWFERPDGYIIVMERPKPACDLFDFISDRGALDEPVARALFRQIVLTTIGCARKRVVHRDIKDENIIIDTTTGKLKLIDFGSGAFLDPAKPKFGDFEGLPFVLWLIGGRREKKKKKD</sequence>